<evidence type="ECO:0000256" key="1">
    <source>
        <dbReference type="SAM" id="Phobius"/>
    </source>
</evidence>
<protein>
    <submittedName>
        <fullName evidence="2">Uncharacterized protein</fullName>
    </submittedName>
</protein>
<gene>
    <name evidence="2" type="ORF">BC781_104342</name>
</gene>
<feature type="transmembrane region" description="Helical" evidence="1">
    <location>
        <begin position="32"/>
        <end position="54"/>
    </location>
</feature>
<proteinExistence type="predicted"/>
<dbReference type="RefSeq" id="WP_109620087.1">
    <property type="nucleotide sequence ID" value="NZ_QGDO01000004.1"/>
</dbReference>
<dbReference type="AlphaFoldDB" id="A0A315Z881"/>
<comment type="caution">
    <text evidence="2">The sequence shown here is derived from an EMBL/GenBank/DDBJ whole genome shotgun (WGS) entry which is preliminary data.</text>
</comment>
<accession>A0A315Z881</accession>
<evidence type="ECO:0000313" key="2">
    <source>
        <dbReference type="EMBL" id="PWJ41067.1"/>
    </source>
</evidence>
<keyword evidence="1" id="KW-0812">Transmembrane</keyword>
<dbReference type="EMBL" id="QGDO01000004">
    <property type="protein sequence ID" value="PWJ41067.1"/>
    <property type="molecule type" value="Genomic_DNA"/>
</dbReference>
<name>A0A315Z881_SEDFL</name>
<keyword evidence="3" id="KW-1185">Reference proteome</keyword>
<sequence>MNILFLAQLAAVLIMVGVVSLGTSLLMIPLNFAFSLGFLSFGLLTVMFAAFGLIPELIIAKNFWKEFKNWAETQDNWLVEADNVLYSGNWYSILVELTSFKKTLINKGLIASSIGLVNCFTGFGKVNMNPQVATSEVVNEPQLEEVA</sequence>
<keyword evidence="1" id="KW-0472">Membrane</keyword>
<organism evidence="2 3">
    <name type="scientific">Sediminitomix flava</name>
    <dbReference type="NCBI Taxonomy" id="379075"/>
    <lineage>
        <taxon>Bacteria</taxon>
        <taxon>Pseudomonadati</taxon>
        <taxon>Bacteroidota</taxon>
        <taxon>Cytophagia</taxon>
        <taxon>Cytophagales</taxon>
        <taxon>Flammeovirgaceae</taxon>
        <taxon>Sediminitomix</taxon>
    </lineage>
</organism>
<keyword evidence="1" id="KW-1133">Transmembrane helix</keyword>
<dbReference type="Proteomes" id="UP000245535">
    <property type="component" value="Unassembled WGS sequence"/>
</dbReference>
<reference evidence="2 3" key="1">
    <citation type="submission" date="2018-03" db="EMBL/GenBank/DDBJ databases">
        <title>Genomic Encyclopedia of Archaeal and Bacterial Type Strains, Phase II (KMG-II): from individual species to whole genera.</title>
        <authorList>
            <person name="Goeker M."/>
        </authorList>
    </citation>
    <scope>NUCLEOTIDE SEQUENCE [LARGE SCALE GENOMIC DNA]</scope>
    <source>
        <strain evidence="2 3">DSM 28229</strain>
    </source>
</reference>
<evidence type="ECO:0000313" key="3">
    <source>
        <dbReference type="Proteomes" id="UP000245535"/>
    </source>
</evidence>